<keyword evidence="1" id="KW-0175">Coiled coil</keyword>
<protein>
    <submittedName>
        <fullName evidence="4">Uncharacterized protein</fullName>
    </submittedName>
</protein>
<keyword evidence="3" id="KW-0732">Signal</keyword>
<evidence type="ECO:0000256" key="3">
    <source>
        <dbReference type="SAM" id="SignalP"/>
    </source>
</evidence>
<dbReference type="AlphaFoldDB" id="A0AAE0W6A9"/>
<accession>A0AAE0W6A9</accession>
<gene>
    <name evidence="4" type="ORF">CHS0354_027872</name>
</gene>
<reference evidence="4" key="1">
    <citation type="journal article" date="2021" name="Genome Biol. Evol.">
        <title>A High-Quality Reference Genome for a Parasitic Bivalve with Doubly Uniparental Inheritance (Bivalvia: Unionida).</title>
        <authorList>
            <person name="Smith C.H."/>
        </authorList>
    </citation>
    <scope>NUCLEOTIDE SEQUENCE</scope>
    <source>
        <strain evidence="4">CHS0354</strain>
    </source>
</reference>
<name>A0AAE0W6A9_9BIVA</name>
<feature type="region of interest" description="Disordered" evidence="2">
    <location>
        <begin position="40"/>
        <end position="101"/>
    </location>
</feature>
<dbReference type="Proteomes" id="UP001195483">
    <property type="component" value="Unassembled WGS sequence"/>
</dbReference>
<evidence type="ECO:0000313" key="5">
    <source>
        <dbReference type="Proteomes" id="UP001195483"/>
    </source>
</evidence>
<reference evidence="4" key="3">
    <citation type="submission" date="2023-05" db="EMBL/GenBank/DDBJ databases">
        <authorList>
            <person name="Smith C.H."/>
        </authorList>
    </citation>
    <scope>NUCLEOTIDE SEQUENCE</scope>
    <source>
        <strain evidence="4">CHS0354</strain>
        <tissue evidence="4">Mantle</tissue>
    </source>
</reference>
<evidence type="ECO:0000256" key="2">
    <source>
        <dbReference type="SAM" id="MobiDB-lite"/>
    </source>
</evidence>
<feature type="compositionally biased region" description="Polar residues" evidence="2">
    <location>
        <begin position="77"/>
        <end position="91"/>
    </location>
</feature>
<organism evidence="4 5">
    <name type="scientific">Potamilus streckersoni</name>
    <dbReference type="NCBI Taxonomy" id="2493646"/>
    <lineage>
        <taxon>Eukaryota</taxon>
        <taxon>Metazoa</taxon>
        <taxon>Spiralia</taxon>
        <taxon>Lophotrochozoa</taxon>
        <taxon>Mollusca</taxon>
        <taxon>Bivalvia</taxon>
        <taxon>Autobranchia</taxon>
        <taxon>Heteroconchia</taxon>
        <taxon>Palaeoheterodonta</taxon>
        <taxon>Unionida</taxon>
        <taxon>Unionoidea</taxon>
        <taxon>Unionidae</taxon>
        <taxon>Ambleminae</taxon>
        <taxon>Lampsilini</taxon>
        <taxon>Potamilus</taxon>
    </lineage>
</organism>
<comment type="caution">
    <text evidence="4">The sequence shown here is derived from an EMBL/GenBank/DDBJ whole genome shotgun (WGS) entry which is preliminary data.</text>
</comment>
<keyword evidence="5" id="KW-1185">Reference proteome</keyword>
<feature type="signal peptide" evidence="3">
    <location>
        <begin position="1"/>
        <end position="17"/>
    </location>
</feature>
<feature type="compositionally biased region" description="Basic and acidic residues" evidence="2">
    <location>
        <begin position="48"/>
        <end position="66"/>
    </location>
</feature>
<evidence type="ECO:0000256" key="1">
    <source>
        <dbReference type="SAM" id="Coils"/>
    </source>
</evidence>
<reference evidence="4" key="2">
    <citation type="journal article" date="2021" name="Genome Biol. Evol.">
        <title>Developing a high-quality reference genome for a parasitic bivalve with doubly uniparental inheritance (Bivalvia: Unionida).</title>
        <authorList>
            <person name="Smith C.H."/>
        </authorList>
    </citation>
    <scope>NUCLEOTIDE SEQUENCE</scope>
    <source>
        <strain evidence="4">CHS0354</strain>
        <tissue evidence="4">Mantle</tissue>
    </source>
</reference>
<evidence type="ECO:0000313" key="4">
    <source>
        <dbReference type="EMBL" id="KAK3603091.1"/>
    </source>
</evidence>
<sequence length="355" mass="40523">MVISVIVVSLAVQMASGDPYNTDGNTYEYNKLPDDYYDLYTDENYDNDDPRYKERKTNNGKLRSEISRIMTKRYDQFSPNEMSPQTADENQPPSPVEKPETIPKKSEAFQASEHNEDVPQSSKSHLFTTDRELIAQKTSNTKSAPKIIASNRAAISDVTTSAEFKRAIAEVKQALLSLDFKLDNVVVELSQSNEENLQSAKTYIETISATLKLVQEDIARMSINVSRSVDGVVELQKNQFQKQIEEMGKLQKSLNELMAQILEIKAEQRRVFNMQEQLVEQKQSASILEPGLYQQTVGTTDKDDTMAELEDLLRKISTKEKEGTIIQKQPIRENMRPFARHRVLDRVPTYDKNQD</sequence>
<proteinExistence type="predicted"/>
<dbReference type="EMBL" id="JAEAOA010001688">
    <property type="protein sequence ID" value="KAK3603091.1"/>
    <property type="molecule type" value="Genomic_DNA"/>
</dbReference>
<feature type="chain" id="PRO_5041976156" evidence="3">
    <location>
        <begin position="18"/>
        <end position="355"/>
    </location>
</feature>
<feature type="coiled-coil region" evidence="1">
    <location>
        <begin position="240"/>
        <end position="267"/>
    </location>
</feature>